<dbReference type="Gene3D" id="3.90.1170.30">
    <property type="entry name" value="Pyrimidine nucleoside phosphorylase-like, C-terminal domain"/>
    <property type="match status" value="1"/>
</dbReference>
<dbReference type="Gene3D" id="1.20.970.10">
    <property type="entry name" value="Transferase, Pyrimidine Nucleoside Phosphorylase, Chain C"/>
    <property type="match status" value="1"/>
</dbReference>
<dbReference type="InterPro" id="IPR013465">
    <property type="entry name" value="Thymidine_Pase"/>
</dbReference>
<dbReference type="InterPro" id="IPR013102">
    <property type="entry name" value="PYNP_C"/>
</dbReference>
<dbReference type="Pfam" id="PF00591">
    <property type="entry name" value="Glycos_transf_3"/>
    <property type="match status" value="1"/>
</dbReference>
<dbReference type="InterPro" id="IPR000053">
    <property type="entry name" value="Thymidine/pyrmidine_PPase"/>
</dbReference>
<keyword evidence="5 7" id="KW-0808">Transferase</keyword>
<dbReference type="GO" id="GO:0004645">
    <property type="term" value="F:1,4-alpha-oligoglucan phosphorylase activity"/>
    <property type="evidence" value="ECO:0007669"/>
    <property type="project" value="InterPro"/>
</dbReference>
<comment type="function">
    <text evidence="7">The enzymes which catalyze the reversible phosphorolysis of pyrimidine nucleosides are involved in the degradation of these compounds and in their utilization as carbon and energy sources, or in the rescue of pyrimidine bases for nucleotide synthesis.</text>
</comment>
<dbReference type="InterPro" id="IPR000312">
    <property type="entry name" value="Glycosyl_Trfase_fam3"/>
</dbReference>
<name>A0A1I6E8K8_9RHOB</name>
<dbReference type="PROSITE" id="PS00647">
    <property type="entry name" value="THYMID_PHOSPHORYLASE"/>
    <property type="match status" value="1"/>
</dbReference>
<evidence type="ECO:0000313" key="10">
    <source>
        <dbReference type="Proteomes" id="UP000199302"/>
    </source>
</evidence>
<evidence type="ECO:0000256" key="2">
    <source>
        <dbReference type="ARBA" id="ARBA00011738"/>
    </source>
</evidence>
<keyword evidence="4 7" id="KW-0328">Glycosyltransferase</keyword>
<dbReference type="NCBIfam" id="NF004490">
    <property type="entry name" value="PRK05820.1"/>
    <property type="match status" value="1"/>
</dbReference>
<dbReference type="OrthoDB" id="9763887at2"/>
<dbReference type="STRING" id="871652.SAMN04515673_10870"/>
<gene>
    <name evidence="7" type="primary">deoA</name>
    <name evidence="9" type="ORF">SAMN04515673_10870</name>
</gene>
<feature type="domain" description="Pyrimidine nucleoside phosphorylase C-terminal" evidence="8">
    <location>
        <begin position="347"/>
        <end position="421"/>
    </location>
</feature>
<dbReference type="Pfam" id="PF07831">
    <property type="entry name" value="PYNP_C"/>
    <property type="match status" value="1"/>
</dbReference>
<comment type="subunit">
    <text evidence="2 7">Homodimer.</text>
</comment>
<dbReference type="NCBIfam" id="TIGR02644">
    <property type="entry name" value="Y_phosphoryl"/>
    <property type="match status" value="1"/>
</dbReference>
<dbReference type="EMBL" id="FOYI01000008">
    <property type="protein sequence ID" value="SFR14046.1"/>
    <property type="molecule type" value="Genomic_DNA"/>
</dbReference>
<dbReference type="GO" id="GO:0046104">
    <property type="term" value="P:thymidine metabolic process"/>
    <property type="evidence" value="ECO:0007669"/>
    <property type="project" value="UniProtKB-UniRule"/>
</dbReference>
<dbReference type="PANTHER" id="PTHR10515">
    <property type="entry name" value="THYMIDINE PHOSPHORYLASE"/>
    <property type="match status" value="1"/>
</dbReference>
<dbReference type="GO" id="GO:0006206">
    <property type="term" value="P:pyrimidine nucleobase metabolic process"/>
    <property type="evidence" value="ECO:0007669"/>
    <property type="project" value="InterPro"/>
</dbReference>
<dbReference type="InterPro" id="IPR035902">
    <property type="entry name" value="Nuc_phospho_transferase"/>
</dbReference>
<dbReference type="Pfam" id="PF02885">
    <property type="entry name" value="Glycos_trans_3N"/>
    <property type="match status" value="1"/>
</dbReference>
<evidence type="ECO:0000256" key="5">
    <source>
        <dbReference type="ARBA" id="ARBA00022679"/>
    </source>
</evidence>
<dbReference type="InterPro" id="IPR017872">
    <property type="entry name" value="Pyrmidine_PPase_CS"/>
</dbReference>
<dbReference type="GO" id="GO:0009032">
    <property type="term" value="F:thymidine phosphorylase activity"/>
    <property type="evidence" value="ECO:0007669"/>
    <property type="project" value="UniProtKB-UniRule"/>
</dbReference>
<dbReference type="SUPFAM" id="SSF47648">
    <property type="entry name" value="Nucleoside phosphorylase/phosphoribosyltransferase N-terminal domain"/>
    <property type="match status" value="1"/>
</dbReference>
<dbReference type="InterPro" id="IPR017459">
    <property type="entry name" value="Glycosyl_Trfase_fam3_N_dom"/>
</dbReference>
<protein>
    <recommendedName>
        <fullName evidence="3 7">Thymidine phosphorylase</fullName>
        <ecNumber evidence="3 7">2.4.2.4</ecNumber>
    </recommendedName>
    <alternativeName>
        <fullName evidence="7">TdRPase</fullName>
    </alternativeName>
</protein>
<dbReference type="SMART" id="SM00941">
    <property type="entry name" value="PYNP_C"/>
    <property type="match status" value="1"/>
</dbReference>
<evidence type="ECO:0000256" key="3">
    <source>
        <dbReference type="ARBA" id="ARBA00011892"/>
    </source>
</evidence>
<evidence type="ECO:0000256" key="7">
    <source>
        <dbReference type="HAMAP-Rule" id="MF_01628"/>
    </source>
</evidence>
<dbReference type="PANTHER" id="PTHR10515:SF0">
    <property type="entry name" value="THYMIDINE PHOSPHORYLASE"/>
    <property type="match status" value="1"/>
</dbReference>
<dbReference type="FunFam" id="3.40.1030.10:FF:000003">
    <property type="entry name" value="Pyrimidine-nucleoside phosphorylase"/>
    <property type="match status" value="1"/>
</dbReference>
<dbReference type="EC" id="2.4.2.4" evidence="3 7"/>
<dbReference type="SUPFAM" id="SSF54680">
    <property type="entry name" value="Pyrimidine nucleoside phosphorylase C-terminal domain"/>
    <property type="match status" value="1"/>
</dbReference>
<dbReference type="HAMAP" id="MF_01628">
    <property type="entry name" value="Thymid_phosp"/>
    <property type="match status" value="1"/>
</dbReference>
<sequence length="436" mass="43499">MPLGARQVLGRLREGEEPSPKELAWFAAGLADGSISDAQAGAFAMGICRAPMGAEARAALTLAMRDTGDVLRWDLPGPVLDKHSTGGVGDCVSLLLAPALAACGAYVPMISGRGLGHTGGTLDKLEAIPGLSTALSEERFRAVVGEAGAAIVSASSEIATADKRLYRVRDVTGTVESLDLITASILAKKLAAGLEALVLDVKTGSGAFMKGPEEARALAQSLVSTAKAAGCPTSALITDMSQPLAPALGNALEVAECIAVLRGEGAGPLLDVTLALGAELLVAGELAANTAAGTAQLRAALESGAAADRFARMIAAMGGPADLIERPEAHLARAPVIRDVPAPATGIIARMDAEALGLAVVALGGGRQVESDVIDPAVGLSAVLPLGTTVAKGQPLARVHAASEDAAAAAASAVSGAITLAGGAQDLPPLIVERIS</sequence>
<dbReference type="InterPro" id="IPR018090">
    <property type="entry name" value="Pyrmidine_PPas_bac/euk"/>
</dbReference>
<accession>A0A1I6E8K8</accession>
<evidence type="ECO:0000256" key="6">
    <source>
        <dbReference type="ARBA" id="ARBA00048550"/>
    </source>
</evidence>
<dbReference type="AlphaFoldDB" id="A0A1I6E8K8"/>
<organism evidence="9 10">
    <name type="scientific">Poseidonocella sedimentorum</name>
    <dbReference type="NCBI Taxonomy" id="871652"/>
    <lineage>
        <taxon>Bacteria</taxon>
        <taxon>Pseudomonadati</taxon>
        <taxon>Pseudomonadota</taxon>
        <taxon>Alphaproteobacteria</taxon>
        <taxon>Rhodobacterales</taxon>
        <taxon>Roseobacteraceae</taxon>
        <taxon>Poseidonocella</taxon>
    </lineage>
</organism>
<dbReference type="PIRSF" id="PIRSF000478">
    <property type="entry name" value="TP_PyNP"/>
    <property type="match status" value="1"/>
</dbReference>
<comment type="catalytic activity">
    <reaction evidence="6 7">
        <text>thymidine + phosphate = 2-deoxy-alpha-D-ribose 1-phosphate + thymine</text>
        <dbReference type="Rhea" id="RHEA:16037"/>
        <dbReference type="ChEBI" id="CHEBI:17748"/>
        <dbReference type="ChEBI" id="CHEBI:17821"/>
        <dbReference type="ChEBI" id="CHEBI:43474"/>
        <dbReference type="ChEBI" id="CHEBI:57259"/>
        <dbReference type="EC" id="2.4.2.4"/>
    </reaction>
</comment>
<evidence type="ECO:0000313" key="9">
    <source>
        <dbReference type="EMBL" id="SFR14046.1"/>
    </source>
</evidence>
<dbReference type="InterPro" id="IPR036320">
    <property type="entry name" value="Glycosyl_Trfase_fam3_N_dom_sf"/>
</dbReference>
<dbReference type="Gene3D" id="3.40.1030.10">
    <property type="entry name" value="Nucleoside phosphorylase/phosphoribosyltransferase catalytic domain"/>
    <property type="match status" value="1"/>
</dbReference>
<comment type="similarity">
    <text evidence="1 7">Belongs to the thymidine/pyrimidine-nucleoside phosphorylase family.</text>
</comment>
<dbReference type="SUPFAM" id="SSF52418">
    <property type="entry name" value="Nucleoside phosphorylase/phosphoribosyltransferase catalytic domain"/>
    <property type="match status" value="1"/>
</dbReference>
<keyword evidence="10" id="KW-1185">Reference proteome</keyword>
<dbReference type="InterPro" id="IPR036566">
    <property type="entry name" value="PYNP-like_C_sf"/>
</dbReference>
<comment type="pathway">
    <text evidence="7">Pyrimidine metabolism; dTMP biosynthesis via salvage pathway; dTMP from thymine: step 1/2.</text>
</comment>
<evidence type="ECO:0000256" key="4">
    <source>
        <dbReference type="ARBA" id="ARBA00022676"/>
    </source>
</evidence>
<dbReference type="Proteomes" id="UP000199302">
    <property type="component" value="Unassembled WGS sequence"/>
</dbReference>
<dbReference type="RefSeq" id="WP_092081255.1">
    <property type="nucleotide sequence ID" value="NZ_FOYI01000008.1"/>
</dbReference>
<proteinExistence type="inferred from homology"/>
<dbReference type="GO" id="GO:0005829">
    <property type="term" value="C:cytosol"/>
    <property type="evidence" value="ECO:0007669"/>
    <property type="project" value="TreeGrafter"/>
</dbReference>
<evidence type="ECO:0000259" key="8">
    <source>
        <dbReference type="SMART" id="SM00941"/>
    </source>
</evidence>
<evidence type="ECO:0000256" key="1">
    <source>
        <dbReference type="ARBA" id="ARBA00006915"/>
    </source>
</evidence>
<dbReference type="UniPathway" id="UPA00578">
    <property type="reaction ID" value="UER00638"/>
</dbReference>
<reference evidence="9 10" key="1">
    <citation type="submission" date="2016-10" db="EMBL/GenBank/DDBJ databases">
        <authorList>
            <person name="de Groot N.N."/>
        </authorList>
    </citation>
    <scope>NUCLEOTIDE SEQUENCE [LARGE SCALE GENOMIC DNA]</scope>
    <source>
        <strain evidence="10">KMM 9023,NRIC 0796,JCM 17311,KCTC 23692</strain>
    </source>
</reference>